<organism evidence="1 3">
    <name type="scientific">Phytophthora infestans</name>
    <name type="common">Potato late blight agent</name>
    <name type="synonym">Botrytis infestans</name>
    <dbReference type="NCBI Taxonomy" id="4787"/>
    <lineage>
        <taxon>Eukaryota</taxon>
        <taxon>Sar</taxon>
        <taxon>Stramenopiles</taxon>
        <taxon>Oomycota</taxon>
        <taxon>Peronosporomycetes</taxon>
        <taxon>Peronosporales</taxon>
        <taxon>Peronosporaceae</taxon>
        <taxon>Phytophthora</taxon>
    </lineage>
</organism>
<dbReference type="EMBL" id="JAACNO010000947">
    <property type="protein sequence ID" value="KAF4143869.1"/>
    <property type="molecule type" value="Genomic_DNA"/>
</dbReference>
<dbReference type="EMBL" id="WSZM01000387">
    <property type="protein sequence ID" value="KAF4034078.1"/>
    <property type="molecule type" value="Genomic_DNA"/>
</dbReference>
<dbReference type="Proteomes" id="UP000602510">
    <property type="component" value="Unassembled WGS sequence"/>
</dbReference>
<keyword evidence="3" id="KW-1185">Reference proteome</keyword>
<evidence type="ECO:0000313" key="1">
    <source>
        <dbReference type="EMBL" id="KAF4034078.1"/>
    </source>
</evidence>
<dbReference type="AlphaFoldDB" id="A0A833SNL4"/>
<comment type="caution">
    <text evidence="1">The sequence shown here is derived from an EMBL/GenBank/DDBJ whole genome shotgun (WGS) entry which is preliminary data.</text>
</comment>
<reference evidence="1" key="1">
    <citation type="submission" date="2020-04" db="EMBL/GenBank/DDBJ databases">
        <title>Hybrid Assembly of Korean Phytophthora infestans isolates.</title>
        <authorList>
            <person name="Prokchorchik M."/>
            <person name="Lee Y."/>
            <person name="Seo J."/>
            <person name="Cho J.-H."/>
            <person name="Park Y.-E."/>
            <person name="Jang D.-C."/>
            <person name="Im J.-S."/>
            <person name="Choi J.-G."/>
            <person name="Park H.-J."/>
            <person name="Lee G.-B."/>
            <person name="Lee Y.-G."/>
            <person name="Hong S.-Y."/>
            <person name="Cho K."/>
            <person name="Sohn K.H."/>
        </authorList>
    </citation>
    <scope>NUCLEOTIDE SEQUENCE</scope>
    <source>
        <strain evidence="1">KR_1_A1</strain>
        <strain evidence="2">KR_2_A2</strain>
    </source>
</reference>
<accession>A0A833SNL4</accession>
<evidence type="ECO:0000313" key="2">
    <source>
        <dbReference type="EMBL" id="KAF4143869.1"/>
    </source>
</evidence>
<sequence length="106" mass="12269">MPEDDATDLVAATYSPSLLKKTELPVVVYCAVQSTLQWRRRECKRWRHLLAVLLVEAAWVYASLPAELLSSTKRHIQIHVKPKPQRRRIIAQLPTWLRERCGKDPA</sequence>
<evidence type="ECO:0000313" key="3">
    <source>
        <dbReference type="Proteomes" id="UP000602510"/>
    </source>
</evidence>
<name>A0A833SNL4_PHYIN</name>
<dbReference type="Proteomes" id="UP000704712">
    <property type="component" value="Unassembled WGS sequence"/>
</dbReference>
<proteinExistence type="predicted"/>
<protein>
    <submittedName>
        <fullName evidence="1">Uncharacterized protein</fullName>
    </submittedName>
</protein>
<gene>
    <name evidence="1" type="ORF">GN244_ATG13961</name>
    <name evidence="2" type="ORF">GN958_ATG06955</name>
</gene>